<feature type="coiled-coil region" evidence="1">
    <location>
        <begin position="4"/>
        <end position="38"/>
    </location>
</feature>
<evidence type="ECO:0000313" key="3">
    <source>
        <dbReference type="Proteomes" id="UP000695562"/>
    </source>
</evidence>
<dbReference type="OrthoDB" id="19183at2759"/>
<evidence type="ECO:0000256" key="1">
    <source>
        <dbReference type="SAM" id="Coils"/>
    </source>
</evidence>
<evidence type="ECO:0000313" key="2">
    <source>
        <dbReference type="EMBL" id="KAF2071578.1"/>
    </source>
</evidence>
<protein>
    <submittedName>
        <fullName evidence="2">Uncharacterized protein</fullName>
    </submittedName>
</protein>
<sequence length="85" mass="9745">MEGIQEFENRANKAEVIIEDLTKRIAQLEDKLLNTKAVVEAPKVSSSTETVSAALYKELLEENTKLKAEVDRSHYRINHLLRHVK</sequence>
<dbReference type="AlphaFoldDB" id="A0A8J4UY81"/>
<comment type="caution">
    <text evidence="2">The sequence shown here is derived from an EMBL/GenBank/DDBJ whole genome shotgun (WGS) entry which is preliminary data.</text>
</comment>
<gene>
    <name evidence="2" type="ORF">CYY_007111</name>
</gene>
<dbReference type="Proteomes" id="UP000695562">
    <property type="component" value="Unassembled WGS sequence"/>
</dbReference>
<reference evidence="2" key="1">
    <citation type="submission" date="2020-01" db="EMBL/GenBank/DDBJ databases">
        <title>Development of genomics and gene disruption for Polysphondylium violaceum indicates a role for the polyketide synthase stlB in stalk morphogenesis.</title>
        <authorList>
            <person name="Narita B."/>
            <person name="Kawabe Y."/>
            <person name="Kin K."/>
            <person name="Saito T."/>
            <person name="Gibbs R."/>
            <person name="Kuspa A."/>
            <person name="Muzny D."/>
            <person name="Queller D."/>
            <person name="Richards S."/>
            <person name="Strassman J."/>
            <person name="Sucgang R."/>
            <person name="Worley K."/>
            <person name="Schaap P."/>
        </authorList>
    </citation>
    <scope>NUCLEOTIDE SEQUENCE</scope>
    <source>
        <strain evidence="2">QSvi11</strain>
    </source>
</reference>
<organism evidence="2 3">
    <name type="scientific">Polysphondylium violaceum</name>
    <dbReference type="NCBI Taxonomy" id="133409"/>
    <lineage>
        <taxon>Eukaryota</taxon>
        <taxon>Amoebozoa</taxon>
        <taxon>Evosea</taxon>
        <taxon>Eumycetozoa</taxon>
        <taxon>Dictyostelia</taxon>
        <taxon>Dictyosteliales</taxon>
        <taxon>Dictyosteliaceae</taxon>
        <taxon>Polysphondylium</taxon>
    </lineage>
</organism>
<keyword evidence="1" id="KW-0175">Coiled coil</keyword>
<accession>A0A8J4UY81</accession>
<keyword evidence="3" id="KW-1185">Reference proteome</keyword>
<name>A0A8J4UY81_9MYCE</name>
<dbReference type="EMBL" id="AJWJ01000361">
    <property type="protein sequence ID" value="KAF2071578.1"/>
    <property type="molecule type" value="Genomic_DNA"/>
</dbReference>
<proteinExistence type="predicted"/>